<evidence type="ECO:0000256" key="1">
    <source>
        <dbReference type="SAM" id="SignalP"/>
    </source>
</evidence>
<accession>A0A7E4V1J6</accession>
<sequence length="344" mass="39828">MRLTFVLCILFSSCAATPILCNGEDFEKHRYLYGQTQMPCHLFRPGTCLIVSANKADISVAQMECTYKYGGQLVIPKSREDVTEIAKRITFYPNLDPENKPLFEENDRFFLGLIGNKDYSDLRFNVKDYSNTLEETFWDSVMMSHTAERIHESEYPFADGMESRLSDEKVHQPEVGKCIEKVIALNPHTAELEVLDGTKPYRYLCETPRWPKYKCPPGYMLDRSQPMCYKVYDNGVWTWYNARLHCRNQKSVIGSARQVRVDRFSYAVFLTCKGQSLCDDGYVGCLGLSCNDDFENFSYLFVTKPSDDNLYSTNTNCQRRYDMYYYKLGVICSVRPDQSRAQVV</sequence>
<reference evidence="2" key="1">
    <citation type="journal article" date="2013" name="Genetics">
        <title>The draft genome and transcriptome of Panagrellus redivivus are shaped by the harsh demands of a free-living lifestyle.</title>
        <authorList>
            <person name="Srinivasan J."/>
            <person name="Dillman A.R."/>
            <person name="Macchietto M.G."/>
            <person name="Heikkinen L."/>
            <person name="Lakso M."/>
            <person name="Fracchia K.M."/>
            <person name="Antoshechkin I."/>
            <person name="Mortazavi A."/>
            <person name="Wong G."/>
            <person name="Sternberg P.W."/>
        </authorList>
    </citation>
    <scope>NUCLEOTIDE SEQUENCE [LARGE SCALE GENOMIC DNA]</scope>
    <source>
        <strain evidence="2">MT8872</strain>
    </source>
</reference>
<dbReference type="WBParaSite" id="Pan_g15448.t1">
    <property type="protein sequence ID" value="Pan_g15448.t1"/>
    <property type="gene ID" value="Pan_g15448"/>
</dbReference>
<feature type="chain" id="PRO_5029013301" evidence="1">
    <location>
        <begin position="17"/>
        <end position="344"/>
    </location>
</feature>
<keyword evidence="2" id="KW-1185">Reference proteome</keyword>
<feature type="signal peptide" evidence="1">
    <location>
        <begin position="1"/>
        <end position="16"/>
    </location>
</feature>
<protein>
    <submittedName>
        <fullName evidence="3">C-type lectin domain-containing protein</fullName>
    </submittedName>
</protein>
<organism evidence="2 3">
    <name type="scientific">Panagrellus redivivus</name>
    <name type="common">Microworm</name>
    <dbReference type="NCBI Taxonomy" id="6233"/>
    <lineage>
        <taxon>Eukaryota</taxon>
        <taxon>Metazoa</taxon>
        <taxon>Ecdysozoa</taxon>
        <taxon>Nematoda</taxon>
        <taxon>Chromadorea</taxon>
        <taxon>Rhabditida</taxon>
        <taxon>Tylenchina</taxon>
        <taxon>Panagrolaimomorpha</taxon>
        <taxon>Panagrolaimoidea</taxon>
        <taxon>Panagrolaimidae</taxon>
        <taxon>Panagrellus</taxon>
    </lineage>
</organism>
<evidence type="ECO:0000313" key="2">
    <source>
        <dbReference type="Proteomes" id="UP000492821"/>
    </source>
</evidence>
<dbReference type="AlphaFoldDB" id="A0A7E4V1J6"/>
<proteinExistence type="predicted"/>
<dbReference type="Proteomes" id="UP000492821">
    <property type="component" value="Unassembled WGS sequence"/>
</dbReference>
<keyword evidence="1" id="KW-0732">Signal</keyword>
<name>A0A7E4V1J6_PANRE</name>
<reference evidence="3" key="2">
    <citation type="submission" date="2020-10" db="UniProtKB">
        <authorList>
            <consortium name="WormBaseParasite"/>
        </authorList>
    </citation>
    <scope>IDENTIFICATION</scope>
</reference>
<evidence type="ECO:0000313" key="3">
    <source>
        <dbReference type="WBParaSite" id="Pan_g15448.t1"/>
    </source>
</evidence>